<proteinExistence type="predicted"/>
<dbReference type="SMART" id="SM00471">
    <property type="entry name" value="HDc"/>
    <property type="match status" value="1"/>
</dbReference>
<evidence type="ECO:0000259" key="6">
    <source>
        <dbReference type="PROSITE" id="PS50839"/>
    </source>
</evidence>
<accession>A0A9K3KIL0</accession>
<feature type="transmembrane region" description="Helical" evidence="4">
    <location>
        <begin position="433"/>
        <end position="457"/>
    </location>
</feature>
<dbReference type="GO" id="GO:0001653">
    <property type="term" value="F:peptide receptor activity"/>
    <property type="evidence" value="ECO:0007669"/>
    <property type="project" value="TreeGrafter"/>
</dbReference>
<dbReference type="AlphaFoldDB" id="A0A9K3KIL0"/>
<organism evidence="8 9">
    <name type="scientific">Nitzschia inconspicua</name>
    <dbReference type="NCBI Taxonomy" id="303405"/>
    <lineage>
        <taxon>Eukaryota</taxon>
        <taxon>Sar</taxon>
        <taxon>Stramenopiles</taxon>
        <taxon>Ochrophyta</taxon>
        <taxon>Bacillariophyta</taxon>
        <taxon>Bacillariophyceae</taxon>
        <taxon>Bacillariophycidae</taxon>
        <taxon>Bacillariales</taxon>
        <taxon>Bacillariaceae</taxon>
        <taxon>Nitzschia</taxon>
    </lineage>
</organism>
<dbReference type="InterPro" id="IPR001054">
    <property type="entry name" value="A/G_cyclase"/>
</dbReference>
<feature type="region of interest" description="Disordered" evidence="3">
    <location>
        <begin position="1"/>
        <end position="56"/>
    </location>
</feature>
<evidence type="ECO:0000259" key="7">
    <source>
        <dbReference type="PROSITE" id="PS51845"/>
    </source>
</evidence>
<keyword evidence="4" id="KW-0812">Transmembrane</keyword>
<dbReference type="GO" id="GO:0004016">
    <property type="term" value="F:adenylate cyclase activity"/>
    <property type="evidence" value="ECO:0007669"/>
    <property type="project" value="TreeGrafter"/>
</dbReference>
<feature type="domain" description="Guanylate cyclase" evidence="5">
    <location>
        <begin position="532"/>
        <end position="666"/>
    </location>
</feature>
<reference evidence="8" key="2">
    <citation type="submission" date="2021-04" db="EMBL/GenBank/DDBJ databases">
        <authorList>
            <person name="Podell S."/>
        </authorList>
    </citation>
    <scope>NUCLEOTIDE SEQUENCE</scope>
    <source>
        <strain evidence="8">Hildebrandi</strain>
    </source>
</reference>
<protein>
    <submittedName>
        <fullName evidence="8">PAS domain containing protein</fullName>
    </submittedName>
</protein>
<keyword evidence="9" id="KW-1185">Reference proteome</keyword>
<evidence type="ECO:0000313" key="8">
    <source>
        <dbReference type="EMBL" id="KAG7344393.1"/>
    </source>
</evidence>
<keyword evidence="1" id="KW-0547">Nucleotide-binding</keyword>
<dbReference type="GO" id="GO:0004114">
    <property type="term" value="F:3',5'-cyclic-nucleotide phosphodiesterase activity"/>
    <property type="evidence" value="ECO:0007669"/>
    <property type="project" value="InterPro"/>
</dbReference>
<dbReference type="InterPro" id="IPR003607">
    <property type="entry name" value="HD/PDEase_dom"/>
</dbReference>
<comment type="caution">
    <text evidence="8">The sequence shown here is derived from an EMBL/GenBank/DDBJ whole genome shotgun (WGS) entry which is preliminary data.</text>
</comment>
<dbReference type="EMBL" id="JAGRRH010000023">
    <property type="protein sequence ID" value="KAG7344393.1"/>
    <property type="molecule type" value="Genomic_DNA"/>
</dbReference>
<feature type="compositionally biased region" description="Polar residues" evidence="3">
    <location>
        <begin position="42"/>
        <end position="56"/>
    </location>
</feature>
<dbReference type="Pfam" id="PF00233">
    <property type="entry name" value="PDEase_I"/>
    <property type="match status" value="1"/>
</dbReference>
<dbReference type="CDD" id="cd07302">
    <property type="entry name" value="CHD"/>
    <property type="match status" value="1"/>
</dbReference>
<dbReference type="InterPro" id="IPR050401">
    <property type="entry name" value="Cyclic_nucleotide_synthase"/>
</dbReference>
<dbReference type="OrthoDB" id="432756at2759"/>
<name>A0A9K3KIL0_9STRA</name>
<reference evidence="8" key="1">
    <citation type="journal article" date="2021" name="Sci. Rep.">
        <title>Diploid genomic architecture of Nitzschia inconspicua, an elite biomass production diatom.</title>
        <authorList>
            <person name="Oliver A."/>
            <person name="Podell S."/>
            <person name="Pinowska A."/>
            <person name="Traller J.C."/>
            <person name="Smith S.R."/>
            <person name="McClure R."/>
            <person name="Beliaev A."/>
            <person name="Bohutskyi P."/>
            <person name="Hill E.A."/>
            <person name="Rabines A."/>
            <person name="Zheng H."/>
            <person name="Allen L.Z."/>
            <person name="Kuo A."/>
            <person name="Grigoriev I.V."/>
            <person name="Allen A.E."/>
            <person name="Hazlebeck D."/>
            <person name="Allen E.E."/>
        </authorList>
    </citation>
    <scope>NUCLEOTIDE SEQUENCE</scope>
    <source>
        <strain evidence="8">Hildebrandi</strain>
    </source>
</reference>
<evidence type="ECO:0000313" key="9">
    <source>
        <dbReference type="Proteomes" id="UP000693970"/>
    </source>
</evidence>
<dbReference type="InterPro" id="IPR006189">
    <property type="entry name" value="CHASE_dom"/>
</dbReference>
<evidence type="ECO:0000256" key="4">
    <source>
        <dbReference type="SAM" id="Phobius"/>
    </source>
</evidence>
<dbReference type="GO" id="GO:0035556">
    <property type="term" value="P:intracellular signal transduction"/>
    <property type="evidence" value="ECO:0007669"/>
    <property type="project" value="InterPro"/>
</dbReference>
<evidence type="ECO:0000256" key="3">
    <source>
        <dbReference type="SAM" id="MobiDB-lite"/>
    </source>
</evidence>
<evidence type="ECO:0000256" key="2">
    <source>
        <dbReference type="ARBA" id="ARBA00023239"/>
    </source>
</evidence>
<dbReference type="GO" id="GO:0007168">
    <property type="term" value="P:receptor guanylyl cyclase signaling pathway"/>
    <property type="evidence" value="ECO:0007669"/>
    <property type="project" value="TreeGrafter"/>
</dbReference>
<sequence>MSDRYSADLELGGEESTDSNLSSSKGTKKFDDEDEQEMLANDSASGSTGASSKQTTVIAKRKESRDFKFNPTQIIVYAALAVSALGFGIGVFFLLDAQQQKEFENQFQSSAQEVAHLAETNAKSTFGHFRVLATTITSRALDSEEQDFPNVVIPFFEMKISEVTELTGAEMVIWAPIVESKDRLSFELDWTNREAAVRQDYSVRGWDFDALNAMPREITECKWCSDGNETRPMYLNTNGFMEDVMTDMNYSVDGFSVPVAQYGPHLVNTSLVGFDLYSNHVFKKEIVTSMEYDVPIVSEPLDVDFLLEHIQTNATLQPRSFTLTKVYEDFSPGSKVIGYVVGVVPWESFFKNGDDDPIVIQIQSDCGSNLTRKTDGTWEEGLHHNRYYNHLRYQETFFVGGQVLEGQSHHCQFNMVIYPTDEFRFQYQTTEPLIYAALVFAIFIFVAIMFCLFNLYMTKMQAKAEEQAARAVAVVNSVFPTQIGQRLIADKNTSFALESTRKDKLHAILENNDQKAPKPGTKPLADLFLETTVMFADISGFTAWSSTREPSQVFLLLESLYYQFDRVAQKKGVFKVETIGDCYVAVAGLPTPRADHHIAMACFAQDVMRSMDMMTRKLEVELGPDTSSLGLRIGLHSGPVTAGVLRGERARFQLFGDTVNTAARMESTGREGCIQLSETTAKLLRDAGKSQWITAREDKVIAKGKGVLQTYWLRVNNKTDDSDDTMRDASSSSGQDLLVPFVEESVSHQRNTKLERLVEWNVEILSNLLLKILNHRYATGVKADSARKLKLTEYEISRNNNMLDEVVEVVQFPQPDEENVQSPSQVTELDQKVYIQLHRYITKVQEMYHDNPFHNFEHASHVTMSVMKLLNRIIARPEDTLNSKRFGNSETNDCIFQDPMTQFAVALSALLHDLDHPGVTNNTLVKEKADIAVLYGNKSVAEQNSVALAWALLMEDTFVDLRMAIYCNTEEFLRFRQLMVNTILATDIMDKDLKTLREDRWKKAFSVQESYLTEEQHSYARNRKATIVIEHLIQASDIAHTMQHFHIYRRWNQKLFMEMYDAYKAGRTDVNPLDGWYKGELGFFDFYIIPLAKKLEECNAFGVSSHEYLSYAEQNRSEWESKGQQIVEEYREIVMKQQ</sequence>
<dbReference type="GO" id="GO:0005886">
    <property type="term" value="C:plasma membrane"/>
    <property type="evidence" value="ECO:0007669"/>
    <property type="project" value="TreeGrafter"/>
</dbReference>
<dbReference type="PANTHER" id="PTHR11920:SF335">
    <property type="entry name" value="GUANYLATE CYCLASE"/>
    <property type="match status" value="1"/>
</dbReference>
<dbReference type="Proteomes" id="UP000693970">
    <property type="component" value="Unassembled WGS sequence"/>
</dbReference>
<keyword evidence="4" id="KW-0472">Membrane</keyword>
<dbReference type="PANTHER" id="PTHR11920">
    <property type="entry name" value="GUANYLYL CYCLASE"/>
    <property type="match status" value="1"/>
</dbReference>
<dbReference type="PROSITE" id="PS50125">
    <property type="entry name" value="GUANYLATE_CYCLASE_2"/>
    <property type="match status" value="1"/>
</dbReference>
<dbReference type="SMART" id="SM00044">
    <property type="entry name" value="CYCc"/>
    <property type="match status" value="1"/>
</dbReference>
<dbReference type="PROSITE" id="PS50839">
    <property type="entry name" value="CHASE"/>
    <property type="match status" value="1"/>
</dbReference>
<feature type="domain" description="CHASE" evidence="6">
    <location>
        <begin position="258"/>
        <end position="350"/>
    </location>
</feature>
<evidence type="ECO:0000259" key="5">
    <source>
        <dbReference type="PROSITE" id="PS50125"/>
    </source>
</evidence>
<evidence type="ECO:0000256" key="1">
    <source>
        <dbReference type="ARBA" id="ARBA00022741"/>
    </source>
</evidence>
<feature type="transmembrane region" description="Helical" evidence="4">
    <location>
        <begin position="74"/>
        <end position="95"/>
    </location>
</feature>
<keyword evidence="2" id="KW-0456">Lyase</keyword>
<gene>
    <name evidence="8" type="ORF">IV203_022401</name>
</gene>
<dbReference type="GO" id="GO:0000166">
    <property type="term" value="F:nucleotide binding"/>
    <property type="evidence" value="ECO:0007669"/>
    <property type="project" value="UniProtKB-KW"/>
</dbReference>
<dbReference type="InterPro" id="IPR002073">
    <property type="entry name" value="PDEase_catalytic_dom"/>
</dbReference>
<dbReference type="PROSITE" id="PS51845">
    <property type="entry name" value="PDEASE_I_2"/>
    <property type="match status" value="1"/>
</dbReference>
<dbReference type="Pfam" id="PF00211">
    <property type="entry name" value="Guanylate_cyc"/>
    <property type="match status" value="1"/>
</dbReference>
<keyword evidence="4" id="KW-1133">Transmembrane helix</keyword>
<feature type="domain" description="PDEase" evidence="7">
    <location>
        <begin position="761"/>
        <end position="988"/>
    </location>
</feature>
<dbReference type="GO" id="GO:0004383">
    <property type="term" value="F:guanylate cyclase activity"/>
    <property type="evidence" value="ECO:0007669"/>
    <property type="project" value="TreeGrafter"/>
</dbReference>